<feature type="domain" description="PDZ" evidence="6">
    <location>
        <begin position="257"/>
        <end position="331"/>
    </location>
</feature>
<dbReference type="SMART" id="SM00245">
    <property type="entry name" value="TSPc"/>
    <property type="match status" value="1"/>
</dbReference>
<dbReference type="InterPro" id="IPR005151">
    <property type="entry name" value="Tail-specific_protease"/>
</dbReference>
<dbReference type="Pfam" id="PF00595">
    <property type="entry name" value="PDZ"/>
    <property type="match status" value="1"/>
</dbReference>
<reference evidence="7" key="1">
    <citation type="submission" date="2024-02" db="EMBL/GenBank/DDBJ databases">
        <title>Sediminibacterium planktonica sp. nov. and Sediminibacterium longus sp. nov., isolated from surface lake and river water.</title>
        <authorList>
            <person name="Watanabe K."/>
            <person name="Takemine S."/>
            <person name="Ishii Y."/>
            <person name="Ogata Y."/>
            <person name="Shindo C."/>
            <person name="Suda W."/>
        </authorList>
    </citation>
    <scope>NUCLEOTIDE SEQUENCE</scope>
    <source>
        <strain evidence="7">KACHI17</strain>
    </source>
</reference>
<keyword evidence="4 5" id="KW-0720">Serine protease</keyword>
<evidence type="ECO:0000256" key="4">
    <source>
        <dbReference type="ARBA" id="ARBA00022825"/>
    </source>
</evidence>
<dbReference type="InterPro" id="IPR029045">
    <property type="entry name" value="ClpP/crotonase-like_dom_sf"/>
</dbReference>
<dbReference type="SUPFAM" id="SSF50156">
    <property type="entry name" value="PDZ domain-like"/>
    <property type="match status" value="1"/>
</dbReference>
<dbReference type="Pfam" id="PF17804">
    <property type="entry name" value="TSP_NTD"/>
    <property type="match status" value="1"/>
</dbReference>
<evidence type="ECO:0000313" key="7">
    <source>
        <dbReference type="EMBL" id="BFG69381.1"/>
    </source>
</evidence>
<dbReference type="PROSITE" id="PS50106">
    <property type="entry name" value="PDZ"/>
    <property type="match status" value="1"/>
</dbReference>
<dbReference type="SUPFAM" id="SSF52096">
    <property type="entry name" value="ClpP/crotonase"/>
    <property type="match status" value="1"/>
</dbReference>
<dbReference type="EMBL" id="AP029612">
    <property type="protein sequence ID" value="BFG69381.1"/>
    <property type="molecule type" value="Genomic_DNA"/>
</dbReference>
<evidence type="ECO:0000256" key="2">
    <source>
        <dbReference type="ARBA" id="ARBA00022670"/>
    </source>
</evidence>
<accession>A0AAT9GFU0</accession>
<keyword evidence="3 5" id="KW-0378">Hydrolase</keyword>
<dbReference type="CDD" id="cd07560">
    <property type="entry name" value="Peptidase_S41_CPP"/>
    <property type="match status" value="1"/>
</dbReference>
<evidence type="ECO:0000256" key="5">
    <source>
        <dbReference type="RuleBase" id="RU004404"/>
    </source>
</evidence>
<dbReference type="SMART" id="SM00228">
    <property type="entry name" value="PDZ"/>
    <property type="match status" value="1"/>
</dbReference>
<dbReference type="InterPro" id="IPR020992">
    <property type="entry name" value="Tail_Prtase_C"/>
</dbReference>
<evidence type="ECO:0000256" key="1">
    <source>
        <dbReference type="ARBA" id="ARBA00009179"/>
    </source>
</evidence>
<dbReference type="GO" id="GO:0007165">
    <property type="term" value="P:signal transduction"/>
    <property type="evidence" value="ECO:0007669"/>
    <property type="project" value="TreeGrafter"/>
</dbReference>
<organism evidence="7">
    <name type="scientific">Sediminibacterium sp. KACHI17</name>
    <dbReference type="NCBI Taxonomy" id="1751071"/>
    <lineage>
        <taxon>Bacteria</taxon>
        <taxon>Pseudomonadati</taxon>
        <taxon>Bacteroidota</taxon>
        <taxon>Chitinophagia</taxon>
        <taxon>Chitinophagales</taxon>
        <taxon>Chitinophagaceae</taxon>
        <taxon>Sediminibacterium</taxon>
    </lineage>
</organism>
<dbReference type="InterPro" id="IPR004447">
    <property type="entry name" value="Peptidase_S41A"/>
</dbReference>
<dbReference type="GO" id="GO:0004175">
    <property type="term" value="F:endopeptidase activity"/>
    <property type="evidence" value="ECO:0007669"/>
    <property type="project" value="TreeGrafter"/>
</dbReference>
<dbReference type="Gene3D" id="3.90.226.10">
    <property type="entry name" value="2-enoyl-CoA Hydratase, Chain A, domain 1"/>
    <property type="match status" value="1"/>
</dbReference>
<dbReference type="GO" id="GO:0006508">
    <property type="term" value="P:proteolysis"/>
    <property type="evidence" value="ECO:0007669"/>
    <property type="project" value="UniProtKB-KW"/>
</dbReference>
<dbReference type="Gene3D" id="2.30.42.10">
    <property type="match status" value="1"/>
</dbReference>
<dbReference type="Pfam" id="PF11818">
    <property type="entry name" value="DUF3340"/>
    <property type="match status" value="1"/>
</dbReference>
<dbReference type="InterPro" id="IPR036034">
    <property type="entry name" value="PDZ_sf"/>
</dbReference>
<dbReference type="NCBIfam" id="TIGR00225">
    <property type="entry name" value="prc"/>
    <property type="match status" value="1"/>
</dbReference>
<protein>
    <submittedName>
        <fullName evidence="7">Carboxy terminal-processing peptidase</fullName>
    </submittedName>
</protein>
<dbReference type="CDD" id="cd06782">
    <property type="entry name" value="cpPDZ_CPP-like"/>
    <property type="match status" value="1"/>
</dbReference>
<dbReference type="GO" id="GO:0008236">
    <property type="term" value="F:serine-type peptidase activity"/>
    <property type="evidence" value="ECO:0007669"/>
    <property type="project" value="UniProtKB-KW"/>
</dbReference>
<dbReference type="InterPro" id="IPR040573">
    <property type="entry name" value="TSP_N"/>
</dbReference>
<dbReference type="Pfam" id="PF03572">
    <property type="entry name" value="Peptidase_S41"/>
    <property type="match status" value="1"/>
</dbReference>
<dbReference type="AlphaFoldDB" id="A0AAT9GFU0"/>
<dbReference type="FunFam" id="3.90.226.10:FF:000090">
    <property type="entry name" value="Tail-specific protease"/>
    <property type="match status" value="1"/>
</dbReference>
<dbReference type="PANTHER" id="PTHR32060">
    <property type="entry name" value="TAIL-SPECIFIC PROTEASE"/>
    <property type="match status" value="1"/>
</dbReference>
<keyword evidence="2 5" id="KW-0645">Protease</keyword>
<name>A0AAT9GFU0_9BACT</name>
<gene>
    <name evidence="7" type="ORF">KACHI17_02620</name>
</gene>
<dbReference type="InterPro" id="IPR001478">
    <property type="entry name" value="PDZ"/>
</dbReference>
<evidence type="ECO:0000256" key="3">
    <source>
        <dbReference type="ARBA" id="ARBA00022801"/>
    </source>
</evidence>
<comment type="similarity">
    <text evidence="1 5">Belongs to the peptidase S41A family.</text>
</comment>
<evidence type="ECO:0000259" key="6">
    <source>
        <dbReference type="PROSITE" id="PS50106"/>
    </source>
</evidence>
<proteinExistence type="inferred from homology"/>
<dbReference type="GO" id="GO:0030288">
    <property type="term" value="C:outer membrane-bounded periplasmic space"/>
    <property type="evidence" value="ECO:0007669"/>
    <property type="project" value="TreeGrafter"/>
</dbReference>
<dbReference type="PANTHER" id="PTHR32060:SF22">
    <property type="entry name" value="CARBOXYL-TERMINAL-PROCESSING PEPTIDASE 3, CHLOROPLASTIC"/>
    <property type="match status" value="1"/>
</dbReference>
<sequence>MQKFKEFMKSRKGLLLLTVVLFGALFFAFRYTGSDYTDVVLSQRQRLLSAVGSLLESQHYSPKNINNDFSKKLFQKFLDDLDGDKSFFLQSDINALKKHELNLDDEIKGAEIKFAPEAGVIYEKRLNAVATLYKDILSKPFDFTVDETAMLDSDKLGYAANEAEQKDRWRKLLKYYTLERFVELQDQREQNKGKKDFEVKSDEALEKEAREKVLKAMNKRFDRIKSTIKEEQRFNTYINSVTSLMDPHTDYFAPVEKRSFDEQMSGRFYGIGAQLTEDDYGVKIASIQPGGAAFKSGELSVNDVILKVAQGTAEPVDVAGYATEDVVKLIRGNKGTEVRLTVKKSDGLIKTIILQRDEIVLDETFARSAIVNEGNEKIGYIWLPEFYADYERENGNRCSDDVAKEIIKLKKENINGLVIDLRNNGGGSLYEVIQMVGLFINQGPVVQVRDRDGKANVYGDQRPGTLYDGPLAVLVNELSASASEIFAGAIQDYRRGVVIGSTSTYGKGTVQKTVPFGNVVDINSGRTDMGAVKLTFQMFYRINGGSTQLKGIEPDIVLPDSYEYLKIREKDVPHALPWDQIQKATYLTWHKDYGHDRVIQAENERVKENSSLNLLKDNLIWLSKLNEEPASLNVDKYKSLQKRIRSTVSQNNTLLRLKEEMNIVPPTIDQDKFFNNPDKNKGERYQAWLKALKSDMHIGETVKVLSGLASEFTKATAAVK</sequence>